<keyword evidence="2" id="KW-1185">Reference proteome</keyword>
<dbReference type="AlphaFoldDB" id="A0A0C3BI28"/>
<dbReference type="EMBL" id="KN832983">
    <property type="protein sequence ID" value="KIM85968.1"/>
    <property type="molecule type" value="Genomic_DNA"/>
</dbReference>
<accession>A0A0C3BI28</accession>
<sequence length="55" mass="6168">MYSLRNTQEHRADLSFVSLDDCSSGLSVHKYKCLPPKNVSNCMPVSFCDFKPATV</sequence>
<gene>
    <name evidence="1" type="ORF">PILCRDRAFT_816519</name>
</gene>
<reference evidence="1 2" key="1">
    <citation type="submission" date="2014-04" db="EMBL/GenBank/DDBJ databases">
        <authorList>
            <consortium name="DOE Joint Genome Institute"/>
            <person name="Kuo A."/>
            <person name="Tarkka M."/>
            <person name="Buscot F."/>
            <person name="Kohler A."/>
            <person name="Nagy L.G."/>
            <person name="Floudas D."/>
            <person name="Copeland A."/>
            <person name="Barry K.W."/>
            <person name="Cichocki N."/>
            <person name="Veneault-Fourrey C."/>
            <person name="LaButti K."/>
            <person name="Lindquist E.A."/>
            <person name="Lipzen A."/>
            <person name="Lundell T."/>
            <person name="Morin E."/>
            <person name="Murat C."/>
            <person name="Sun H."/>
            <person name="Tunlid A."/>
            <person name="Henrissat B."/>
            <person name="Grigoriev I.V."/>
            <person name="Hibbett D.S."/>
            <person name="Martin F."/>
            <person name="Nordberg H.P."/>
            <person name="Cantor M.N."/>
            <person name="Hua S.X."/>
        </authorList>
    </citation>
    <scope>NUCLEOTIDE SEQUENCE [LARGE SCALE GENOMIC DNA]</scope>
    <source>
        <strain evidence="1 2">F 1598</strain>
    </source>
</reference>
<protein>
    <submittedName>
        <fullName evidence="1">Uncharacterized protein</fullName>
    </submittedName>
</protein>
<evidence type="ECO:0000313" key="1">
    <source>
        <dbReference type="EMBL" id="KIM85968.1"/>
    </source>
</evidence>
<reference evidence="2" key="2">
    <citation type="submission" date="2015-01" db="EMBL/GenBank/DDBJ databases">
        <title>Evolutionary Origins and Diversification of the Mycorrhizal Mutualists.</title>
        <authorList>
            <consortium name="DOE Joint Genome Institute"/>
            <consortium name="Mycorrhizal Genomics Consortium"/>
            <person name="Kohler A."/>
            <person name="Kuo A."/>
            <person name="Nagy L.G."/>
            <person name="Floudas D."/>
            <person name="Copeland A."/>
            <person name="Barry K.W."/>
            <person name="Cichocki N."/>
            <person name="Veneault-Fourrey C."/>
            <person name="LaButti K."/>
            <person name="Lindquist E.A."/>
            <person name="Lipzen A."/>
            <person name="Lundell T."/>
            <person name="Morin E."/>
            <person name="Murat C."/>
            <person name="Riley R."/>
            <person name="Ohm R."/>
            <person name="Sun H."/>
            <person name="Tunlid A."/>
            <person name="Henrissat B."/>
            <person name="Grigoriev I.V."/>
            <person name="Hibbett D.S."/>
            <person name="Martin F."/>
        </authorList>
    </citation>
    <scope>NUCLEOTIDE SEQUENCE [LARGE SCALE GENOMIC DNA]</scope>
    <source>
        <strain evidence="2">F 1598</strain>
    </source>
</reference>
<organism evidence="1 2">
    <name type="scientific">Piloderma croceum (strain F 1598)</name>
    <dbReference type="NCBI Taxonomy" id="765440"/>
    <lineage>
        <taxon>Eukaryota</taxon>
        <taxon>Fungi</taxon>
        <taxon>Dikarya</taxon>
        <taxon>Basidiomycota</taxon>
        <taxon>Agaricomycotina</taxon>
        <taxon>Agaricomycetes</taxon>
        <taxon>Agaricomycetidae</taxon>
        <taxon>Atheliales</taxon>
        <taxon>Atheliaceae</taxon>
        <taxon>Piloderma</taxon>
    </lineage>
</organism>
<evidence type="ECO:0000313" key="2">
    <source>
        <dbReference type="Proteomes" id="UP000054166"/>
    </source>
</evidence>
<dbReference type="Proteomes" id="UP000054166">
    <property type="component" value="Unassembled WGS sequence"/>
</dbReference>
<name>A0A0C3BI28_PILCF</name>
<dbReference type="HOGENOM" id="CLU_3033184_0_0_1"/>
<dbReference type="InParanoid" id="A0A0C3BI28"/>
<proteinExistence type="predicted"/>